<comment type="caution">
    <text evidence="12">The sequence shown here is derived from an EMBL/GenBank/DDBJ whole genome shotgun (WGS) entry which is preliminary data.</text>
</comment>
<evidence type="ECO:0000256" key="11">
    <source>
        <dbReference type="SAM" id="MobiDB-lite"/>
    </source>
</evidence>
<dbReference type="InterPro" id="IPR004692">
    <property type="entry name" value="SecG"/>
</dbReference>
<feature type="region of interest" description="Disordered" evidence="11">
    <location>
        <begin position="81"/>
        <end position="123"/>
    </location>
</feature>
<dbReference type="Proteomes" id="UP000292855">
    <property type="component" value="Unassembled WGS sequence"/>
</dbReference>
<dbReference type="Pfam" id="PF03840">
    <property type="entry name" value="SecG"/>
    <property type="match status" value="1"/>
</dbReference>
<keyword evidence="3 10" id="KW-0813">Transport</keyword>
<dbReference type="GO" id="GO:0065002">
    <property type="term" value="P:intracellular protein transmembrane transport"/>
    <property type="evidence" value="ECO:0007669"/>
    <property type="project" value="TreeGrafter"/>
</dbReference>
<evidence type="ECO:0000256" key="1">
    <source>
        <dbReference type="ARBA" id="ARBA00004651"/>
    </source>
</evidence>
<evidence type="ECO:0000256" key="10">
    <source>
        <dbReference type="RuleBase" id="RU365087"/>
    </source>
</evidence>
<evidence type="ECO:0000256" key="9">
    <source>
        <dbReference type="ARBA" id="ARBA00023136"/>
    </source>
</evidence>
<feature type="compositionally biased region" description="Low complexity" evidence="11">
    <location>
        <begin position="105"/>
        <end position="123"/>
    </location>
</feature>
<dbReference type="GO" id="GO:0043952">
    <property type="term" value="P:protein transport by the Sec complex"/>
    <property type="evidence" value="ECO:0007669"/>
    <property type="project" value="TreeGrafter"/>
</dbReference>
<evidence type="ECO:0000256" key="6">
    <source>
        <dbReference type="ARBA" id="ARBA00022927"/>
    </source>
</evidence>
<gene>
    <name evidence="12" type="primary">secG</name>
    <name evidence="12" type="ORF">EWE74_17355</name>
</gene>
<keyword evidence="6 10" id="KW-0653">Protein transport</keyword>
<sequence>MQTFLIVLIILASALLGFIVLIQNPKGGGLASGFAGSSNLMGVQRTGDFLEKGTWGLAIALMVLCLAMNILGPSTGGRAGGLGDQIDAPAQTSPLNLNPNPTQQETTPVTEAPAPTTPVDSAN</sequence>
<accession>A0A4Q6XEX2</accession>
<evidence type="ECO:0000256" key="7">
    <source>
        <dbReference type="ARBA" id="ARBA00022989"/>
    </source>
</evidence>
<keyword evidence="13" id="KW-1185">Reference proteome</keyword>
<reference evidence="12 13" key="1">
    <citation type="submission" date="2019-02" db="EMBL/GenBank/DDBJ databases">
        <authorList>
            <person name="Li Y."/>
        </authorList>
    </citation>
    <scope>NUCLEOTIDE SEQUENCE [LARGE SCALE GENOMIC DNA]</scope>
    <source>
        <strain evidence="12 13">30C10-4-7</strain>
    </source>
</reference>
<evidence type="ECO:0000256" key="5">
    <source>
        <dbReference type="ARBA" id="ARBA00022692"/>
    </source>
</evidence>
<dbReference type="GO" id="GO:0005886">
    <property type="term" value="C:plasma membrane"/>
    <property type="evidence" value="ECO:0007669"/>
    <property type="project" value="UniProtKB-SubCell"/>
</dbReference>
<dbReference type="EMBL" id="SGIT01000004">
    <property type="protein sequence ID" value="RZF58381.1"/>
    <property type="molecule type" value="Genomic_DNA"/>
</dbReference>
<evidence type="ECO:0000256" key="8">
    <source>
        <dbReference type="ARBA" id="ARBA00023010"/>
    </source>
</evidence>
<dbReference type="GO" id="GO:0015450">
    <property type="term" value="F:protein-transporting ATPase activity"/>
    <property type="evidence" value="ECO:0007669"/>
    <property type="project" value="UniProtKB-UniRule"/>
</dbReference>
<name>A0A4Q6XEX2_9SPHI</name>
<feature type="transmembrane region" description="Helical" evidence="10">
    <location>
        <begin position="55"/>
        <end position="72"/>
    </location>
</feature>
<dbReference type="PRINTS" id="PR01651">
    <property type="entry name" value="SECGEXPORT"/>
</dbReference>
<proteinExistence type="inferred from homology"/>
<comment type="subcellular location">
    <subcellularLocation>
        <location evidence="1 10">Cell membrane</location>
        <topology evidence="1 10">Multi-pass membrane protein</topology>
    </subcellularLocation>
</comment>
<protein>
    <recommendedName>
        <fullName evidence="10">Protein-export membrane protein SecG</fullName>
    </recommendedName>
</protein>
<dbReference type="OrthoDB" id="1122493at2"/>
<evidence type="ECO:0000256" key="2">
    <source>
        <dbReference type="ARBA" id="ARBA00008445"/>
    </source>
</evidence>
<dbReference type="NCBIfam" id="TIGR00810">
    <property type="entry name" value="secG"/>
    <property type="match status" value="1"/>
</dbReference>
<comment type="function">
    <text evidence="10">Involved in protein export. Participates in an early event of protein translocation.</text>
</comment>
<keyword evidence="7 10" id="KW-1133">Transmembrane helix</keyword>
<dbReference type="PANTHER" id="PTHR34182">
    <property type="entry name" value="PROTEIN-EXPORT MEMBRANE PROTEIN SECG"/>
    <property type="match status" value="1"/>
</dbReference>
<keyword evidence="5 10" id="KW-0812">Transmembrane</keyword>
<dbReference type="RefSeq" id="WP_130142931.1">
    <property type="nucleotide sequence ID" value="NZ_SGIT01000004.1"/>
</dbReference>
<feature type="compositionally biased region" description="Polar residues" evidence="11">
    <location>
        <begin position="90"/>
        <end position="104"/>
    </location>
</feature>
<comment type="similarity">
    <text evidence="2 10">Belongs to the SecG family.</text>
</comment>
<evidence type="ECO:0000313" key="12">
    <source>
        <dbReference type="EMBL" id="RZF58381.1"/>
    </source>
</evidence>
<evidence type="ECO:0000256" key="4">
    <source>
        <dbReference type="ARBA" id="ARBA00022475"/>
    </source>
</evidence>
<keyword evidence="4 10" id="KW-1003">Cell membrane</keyword>
<dbReference type="PANTHER" id="PTHR34182:SF1">
    <property type="entry name" value="PROTEIN-EXPORT MEMBRANE PROTEIN SECG"/>
    <property type="match status" value="1"/>
</dbReference>
<evidence type="ECO:0000313" key="13">
    <source>
        <dbReference type="Proteomes" id="UP000292855"/>
    </source>
</evidence>
<comment type="caution">
    <text evidence="10">Lacks conserved residue(s) required for the propagation of feature annotation.</text>
</comment>
<organism evidence="12 13">
    <name type="scientific">Sphingobacterium corticibacterium</name>
    <dbReference type="NCBI Taxonomy" id="2484746"/>
    <lineage>
        <taxon>Bacteria</taxon>
        <taxon>Pseudomonadati</taxon>
        <taxon>Bacteroidota</taxon>
        <taxon>Sphingobacteriia</taxon>
        <taxon>Sphingobacteriales</taxon>
        <taxon>Sphingobacteriaceae</taxon>
        <taxon>Sphingobacterium</taxon>
    </lineage>
</organism>
<evidence type="ECO:0000256" key="3">
    <source>
        <dbReference type="ARBA" id="ARBA00022448"/>
    </source>
</evidence>
<keyword evidence="8 10" id="KW-0811">Translocation</keyword>
<dbReference type="AlphaFoldDB" id="A0A4Q6XEX2"/>
<dbReference type="GO" id="GO:0009306">
    <property type="term" value="P:protein secretion"/>
    <property type="evidence" value="ECO:0007669"/>
    <property type="project" value="UniProtKB-UniRule"/>
</dbReference>
<keyword evidence="9 10" id="KW-0472">Membrane</keyword>